<dbReference type="Pfam" id="PF25043">
    <property type="entry name" value="DUF7788"/>
    <property type="match status" value="1"/>
</dbReference>
<protein>
    <submittedName>
        <fullName evidence="4">Uncharacterized protein</fullName>
    </submittedName>
</protein>
<feature type="region of interest" description="Disordered" evidence="1">
    <location>
        <begin position="1"/>
        <end position="34"/>
    </location>
</feature>
<name>A0A2N9J8W1_FAGSY</name>
<evidence type="ECO:0000256" key="1">
    <source>
        <dbReference type="SAM" id="MobiDB-lite"/>
    </source>
</evidence>
<dbReference type="PANTHER" id="PTHR31373">
    <property type="entry name" value="OS06G0652100 PROTEIN"/>
    <property type="match status" value="1"/>
</dbReference>
<evidence type="ECO:0000259" key="3">
    <source>
        <dbReference type="Pfam" id="PF25043"/>
    </source>
</evidence>
<dbReference type="Pfam" id="PF11443">
    <property type="entry name" value="DUF2828"/>
    <property type="match status" value="1"/>
</dbReference>
<organism evidence="4">
    <name type="scientific">Fagus sylvatica</name>
    <name type="common">Beechnut</name>
    <dbReference type="NCBI Taxonomy" id="28930"/>
    <lineage>
        <taxon>Eukaryota</taxon>
        <taxon>Viridiplantae</taxon>
        <taxon>Streptophyta</taxon>
        <taxon>Embryophyta</taxon>
        <taxon>Tracheophyta</taxon>
        <taxon>Spermatophyta</taxon>
        <taxon>Magnoliopsida</taxon>
        <taxon>eudicotyledons</taxon>
        <taxon>Gunneridae</taxon>
        <taxon>Pentapetalae</taxon>
        <taxon>rosids</taxon>
        <taxon>fabids</taxon>
        <taxon>Fagales</taxon>
        <taxon>Fagaceae</taxon>
        <taxon>Fagus</taxon>
    </lineage>
</organism>
<dbReference type="AlphaFoldDB" id="A0A2N9J8W1"/>
<dbReference type="InterPro" id="IPR056690">
    <property type="entry name" value="DUF7788"/>
</dbReference>
<dbReference type="PIRSF" id="PIRSF015417">
    <property type="entry name" value="T31B5_30_vWA"/>
    <property type="match status" value="1"/>
</dbReference>
<feature type="domain" description="DUF2828" evidence="2">
    <location>
        <begin position="141"/>
        <end position="266"/>
    </location>
</feature>
<evidence type="ECO:0000313" key="4">
    <source>
        <dbReference type="EMBL" id="SPD32973.1"/>
    </source>
</evidence>
<gene>
    <name evidence="4" type="ORF">FSB_LOCUS60855</name>
</gene>
<feature type="compositionally biased region" description="Polar residues" evidence="1">
    <location>
        <begin position="16"/>
        <end position="30"/>
    </location>
</feature>
<accession>A0A2N9J8W1</accession>
<proteinExistence type="predicted"/>
<feature type="domain" description="DUF7788" evidence="3">
    <location>
        <begin position="327"/>
        <end position="436"/>
    </location>
</feature>
<dbReference type="EMBL" id="OIVN01006429">
    <property type="protein sequence ID" value="SPD32973.1"/>
    <property type="molecule type" value="Genomic_DNA"/>
</dbReference>
<reference evidence="4" key="1">
    <citation type="submission" date="2018-02" db="EMBL/GenBank/DDBJ databases">
        <authorList>
            <person name="Cohen D.B."/>
            <person name="Kent A.D."/>
        </authorList>
    </citation>
    <scope>NUCLEOTIDE SEQUENCE</scope>
</reference>
<sequence length="517" mass="59024">MAPPSLHGPPALHRPATSTKPKTAQTLSQQPSPTLILPTSTPTLDLFFKSTKDHLDPTYMNQYLEPAWNHDPLTTFKLIFNHALVNKECFIASLLWLNQHHPKTLALNLQGFSRFGYLNFVPEILYQIMKQKFNTENLRYSWSRQNKNKKKEDIITCSKRAVKLYKSNLDYRYLYNRVADLFAKLLKSDIEYLKLGEIEKISMASRWCPFDTLHDKWTLLCEGIARLIFPRDSDPDYKDIEEAHYVYLVRDRLSEEVLVPLRKALCSAKKWKLVPQKPAPSEHHEETILLLPHQIVANLNNGSGREVVECEWQRLVRHLEKKGSLKNCLAICDTSKMIGTTQIDVCVSMGLLISELSDEPWKGKVITCSQNPKLCRIEGDNLQSKIEFMKGQECDGNIDCHKVFDLILEVAVAEKLSQDRMVKTVFVFSEMGFEQAGYKALPEIVFWNLRDPASSLVARKREGKAMVGGVLECSLSALLRGKVVPTLEDLVKSVPKPEELMESAISGEDYNNLIVFD</sequence>
<dbReference type="PANTHER" id="PTHR31373:SF17">
    <property type="entry name" value="OS06G0652100 PROTEIN"/>
    <property type="match status" value="1"/>
</dbReference>
<dbReference type="InterPro" id="IPR058580">
    <property type="entry name" value="DUF2828"/>
</dbReference>
<evidence type="ECO:0000259" key="2">
    <source>
        <dbReference type="Pfam" id="PF11443"/>
    </source>
</evidence>
<dbReference type="InterPro" id="IPR011205">
    <property type="entry name" value="UCP015417_vWA"/>
</dbReference>